<protein>
    <submittedName>
        <fullName evidence="1">Uncharacterized protein</fullName>
    </submittedName>
</protein>
<sequence length="173" mass="19279">MESGQASGQLPPKKGEQQAQLDVTCLSLAKGKRKRTHLQEIKGFYMIKHLGSDEKNFEEVLALSIIAPCRSFVVNMKSMGQLHLIRLVGLANCEKRNFCYPSTPTHFLISTELDNTICKRPLFSLPLADNSMFSTPGTEICKPYEDVLCSRNCLTIPALPHYSLAMIVFAVES</sequence>
<name>A0A3M0LTT5_HIRRU</name>
<evidence type="ECO:0000313" key="1">
    <source>
        <dbReference type="EMBL" id="RMC22417.1"/>
    </source>
</evidence>
<evidence type="ECO:0000313" key="2">
    <source>
        <dbReference type="Proteomes" id="UP000269221"/>
    </source>
</evidence>
<dbReference type="EMBL" id="QRBI01000092">
    <property type="protein sequence ID" value="RMC22417.1"/>
    <property type="molecule type" value="Genomic_DNA"/>
</dbReference>
<comment type="caution">
    <text evidence="1">The sequence shown here is derived from an EMBL/GenBank/DDBJ whole genome shotgun (WGS) entry which is preliminary data.</text>
</comment>
<keyword evidence="2" id="KW-1185">Reference proteome</keyword>
<dbReference type="Proteomes" id="UP000269221">
    <property type="component" value="Unassembled WGS sequence"/>
</dbReference>
<reference evidence="1 2" key="1">
    <citation type="submission" date="2018-07" db="EMBL/GenBank/DDBJ databases">
        <title>A high quality draft genome assembly of the barn swallow (H. rustica rustica).</title>
        <authorList>
            <person name="Formenti G."/>
            <person name="Chiara M."/>
            <person name="Poveda L."/>
            <person name="Francoijs K.-J."/>
            <person name="Bonisoli-Alquati A."/>
            <person name="Canova L."/>
            <person name="Gianfranceschi L."/>
            <person name="Horner D.S."/>
            <person name="Saino N."/>
        </authorList>
    </citation>
    <scope>NUCLEOTIDE SEQUENCE [LARGE SCALE GENOMIC DNA]</scope>
    <source>
        <strain evidence="1">Chelidonia</strain>
        <tissue evidence="1">Blood</tissue>
    </source>
</reference>
<dbReference type="AlphaFoldDB" id="A0A3M0LTT5"/>
<organism evidence="1 2">
    <name type="scientific">Hirundo rustica rustica</name>
    <dbReference type="NCBI Taxonomy" id="333673"/>
    <lineage>
        <taxon>Eukaryota</taxon>
        <taxon>Metazoa</taxon>
        <taxon>Chordata</taxon>
        <taxon>Craniata</taxon>
        <taxon>Vertebrata</taxon>
        <taxon>Euteleostomi</taxon>
        <taxon>Archelosauria</taxon>
        <taxon>Archosauria</taxon>
        <taxon>Dinosauria</taxon>
        <taxon>Saurischia</taxon>
        <taxon>Theropoda</taxon>
        <taxon>Coelurosauria</taxon>
        <taxon>Aves</taxon>
        <taxon>Neognathae</taxon>
        <taxon>Neoaves</taxon>
        <taxon>Telluraves</taxon>
        <taxon>Australaves</taxon>
        <taxon>Passeriformes</taxon>
        <taxon>Sylvioidea</taxon>
        <taxon>Hirundinidae</taxon>
        <taxon>Hirundo</taxon>
    </lineage>
</organism>
<accession>A0A3M0LTT5</accession>
<gene>
    <name evidence="1" type="ORF">DUI87_00731</name>
</gene>
<proteinExistence type="predicted"/>